<keyword evidence="1" id="KW-0472">Membrane</keyword>
<accession>K1XWN2</accession>
<evidence type="ECO:0000313" key="2">
    <source>
        <dbReference type="EMBL" id="EKD24833.1"/>
    </source>
</evidence>
<sequence>MAARKSLLKVFVIIILAVFLLSTGLISVLYLGGATNTPWTGDISSWDAIPTVLSWDIRVPVDTTIQTWTDLTGTDLSWAIK</sequence>
<feature type="transmembrane region" description="Helical" evidence="1">
    <location>
        <begin position="7"/>
        <end position="31"/>
    </location>
</feature>
<organism evidence="2">
    <name type="scientific">uncultured bacterium</name>
    <name type="common">gcode 4</name>
    <dbReference type="NCBI Taxonomy" id="1234023"/>
    <lineage>
        <taxon>Bacteria</taxon>
        <taxon>environmental samples</taxon>
    </lineage>
</organism>
<reference evidence="2" key="1">
    <citation type="journal article" date="2012" name="Science">
        <title>Fermentation, hydrogen, and sulfur metabolism in multiple uncultivated bacterial phyla.</title>
        <authorList>
            <person name="Wrighton K.C."/>
            <person name="Thomas B.C."/>
            <person name="Sharon I."/>
            <person name="Miller C.S."/>
            <person name="Castelle C.J."/>
            <person name="VerBerkmoes N.C."/>
            <person name="Wilkins M.J."/>
            <person name="Hettich R.L."/>
            <person name="Lipton M.S."/>
            <person name="Williams K.H."/>
            <person name="Long P.E."/>
            <person name="Banfield J.F."/>
        </authorList>
    </citation>
    <scope>NUCLEOTIDE SEQUENCE [LARGE SCALE GENOMIC DNA]</scope>
</reference>
<keyword evidence="1" id="KW-1133">Transmembrane helix</keyword>
<proteinExistence type="predicted"/>
<dbReference type="EMBL" id="AMFJ01036154">
    <property type="protein sequence ID" value="EKD24833.1"/>
    <property type="molecule type" value="Genomic_DNA"/>
</dbReference>
<evidence type="ECO:0000256" key="1">
    <source>
        <dbReference type="SAM" id="Phobius"/>
    </source>
</evidence>
<name>K1XWN2_9BACT</name>
<gene>
    <name evidence="2" type="ORF">ACD_80C00147G0007</name>
</gene>
<protein>
    <submittedName>
        <fullName evidence="2">Uncharacterized protein</fullName>
    </submittedName>
</protein>
<dbReference type="AlphaFoldDB" id="K1XWN2"/>
<comment type="caution">
    <text evidence="2">The sequence shown here is derived from an EMBL/GenBank/DDBJ whole genome shotgun (WGS) entry which is preliminary data.</text>
</comment>
<keyword evidence="1" id="KW-0812">Transmembrane</keyword>